<organism evidence="1 2">
    <name type="scientific">Eumeta variegata</name>
    <name type="common">Bagworm moth</name>
    <name type="synonym">Eumeta japonica</name>
    <dbReference type="NCBI Taxonomy" id="151549"/>
    <lineage>
        <taxon>Eukaryota</taxon>
        <taxon>Metazoa</taxon>
        <taxon>Ecdysozoa</taxon>
        <taxon>Arthropoda</taxon>
        <taxon>Hexapoda</taxon>
        <taxon>Insecta</taxon>
        <taxon>Pterygota</taxon>
        <taxon>Neoptera</taxon>
        <taxon>Endopterygota</taxon>
        <taxon>Lepidoptera</taxon>
        <taxon>Glossata</taxon>
        <taxon>Ditrysia</taxon>
        <taxon>Tineoidea</taxon>
        <taxon>Psychidae</taxon>
        <taxon>Oiketicinae</taxon>
        <taxon>Eumeta</taxon>
    </lineage>
</organism>
<evidence type="ECO:0000313" key="1">
    <source>
        <dbReference type="EMBL" id="GBP64780.1"/>
    </source>
</evidence>
<protein>
    <submittedName>
        <fullName evidence="1">Uncharacterized protein</fullName>
    </submittedName>
</protein>
<name>A0A4C1XNS0_EUMVA</name>
<dbReference type="AlphaFoldDB" id="A0A4C1XNS0"/>
<dbReference type="EMBL" id="BGZK01000909">
    <property type="protein sequence ID" value="GBP64780.1"/>
    <property type="molecule type" value="Genomic_DNA"/>
</dbReference>
<sequence>MIGDACIRMTAPSRANSIYSNEAGRGSYIAAEAKTGFTRLSDSQIHPHHDVDGRSTTVRFTHAQLSAVGTSKLWNEVSIAIFLNIKDVERLRDGNALNDIAGVHGRR</sequence>
<evidence type="ECO:0000313" key="2">
    <source>
        <dbReference type="Proteomes" id="UP000299102"/>
    </source>
</evidence>
<proteinExistence type="predicted"/>
<accession>A0A4C1XNS0</accession>
<dbReference type="Proteomes" id="UP000299102">
    <property type="component" value="Unassembled WGS sequence"/>
</dbReference>
<keyword evidence="2" id="KW-1185">Reference proteome</keyword>
<gene>
    <name evidence="1" type="ORF">EVAR_31902_1</name>
</gene>
<comment type="caution">
    <text evidence="1">The sequence shown here is derived from an EMBL/GenBank/DDBJ whole genome shotgun (WGS) entry which is preliminary data.</text>
</comment>
<reference evidence="1 2" key="1">
    <citation type="journal article" date="2019" name="Commun. Biol.">
        <title>The bagworm genome reveals a unique fibroin gene that provides high tensile strength.</title>
        <authorList>
            <person name="Kono N."/>
            <person name="Nakamura H."/>
            <person name="Ohtoshi R."/>
            <person name="Tomita M."/>
            <person name="Numata K."/>
            <person name="Arakawa K."/>
        </authorList>
    </citation>
    <scope>NUCLEOTIDE SEQUENCE [LARGE SCALE GENOMIC DNA]</scope>
</reference>